<evidence type="ECO:0000313" key="4">
    <source>
        <dbReference type="Proteomes" id="UP000286482"/>
    </source>
</evidence>
<dbReference type="Gene3D" id="3.40.50.1980">
    <property type="entry name" value="Nitrogenase molybdenum iron protein domain"/>
    <property type="match status" value="2"/>
</dbReference>
<dbReference type="PANTHER" id="PTHR30535">
    <property type="entry name" value="VITAMIN B12-BINDING PROTEIN"/>
    <property type="match status" value="1"/>
</dbReference>
<keyword evidence="4" id="KW-1185">Reference proteome</keyword>
<dbReference type="InterPro" id="IPR002491">
    <property type="entry name" value="ABC_transptr_periplasmic_BD"/>
</dbReference>
<evidence type="ECO:0000256" key="1">
    <source>
        <dbReference type="SAM" id="SignalP"/>
    </source>
</evidence>
<name>A0A420EL73_9ALTE</name>
<keyword evidence="1" id="KW-0732">Signal</keyword>
<dbReference type="InterPro" id="IPR050902">
    <property type="entry name" value="ABC_Transporter_SBP"/>
</dbReference>
<feature type="chain" id="PRO_5019173375" evidence="1">
    <location>
        <begin position="21"/>
        <end position="284"/>
    </location>
</feature>
<feature type="signal peptide" evidence="1">
    <location>
        <begin position="1"/>
        <end position="20"/>
    </location>
</feature>
<evidence type="ECO:0000259" key="2">
    <source>
        <dbReference type="PROSITE" id="PS50983"/>
    </source>
</evidence>
<dbReference type="EMBL" id="RAQO01000002">
    <property type="protein sequence ID" value="RKF21457.1"/>
    <property type="molecule type" value="Genomic_DNA"/>
</dbReference>
<feature type="domain" description="Fe/B12 periplasmic-binding" evidence="2">
    <location>
        <begin position="23"/>
        <end position="284"/>
    </location>
</feature>
<protein>
    <submittedName>
        <fullName evidence="3">Hemin ABC transporter substrate-binding protein</fullName>
    </submittedName>
</protein>
<accession>A0A420EL73</accession>
<dbReference type="RefSeq" id="WP_120353260.1">
    <property type="nucleotide sequence ID" value="NZ_RAQO01000002.1"/>
</dbReference>
<dbReference type="AlphaFoldDB" id="A0A420EL73"/>
<gene>
    <name evidence="3" type="ORF">DBZ36_02065</name>
</gene>
<dbReference type="OrthoDB" id="9797736at2"/>
<dbReference type="PANTHER" id="PTHR30535:SF4">
    <property type="entry name" value="HEMIN-BINDING PERIPLASMIC PROTEIN HMUT"/>
    <property type="match status" value="1"/>
</dbReference>
<sequence>MKFKIFLLMFSLSFSFASQAQVRVISAGANVTEIVIALGALDTVVAVDSTSRALVDDSIPVVGYHRALASEGLLSLEPTLLIGSEEMGPKNTLEVLSNAGVEISTLPATKGVDGLLERIAHTSKVLSKEMQGQALVEQTRAEIQSLDDSRKQLLETQVAPNRGMFVMSSDGRKMTVAGDKTSASELLHLAGIESVTSGHFESYKPLSPEAILELQPDVILISSHSLQAIGGVDAMLEMQPLLKLTPAGRDRRIVSIEGTALIGGVGIKTIELAQVLIEQQLDEL</sequence>
<dbReference type="SUPFAM" id="SSF53807">
    <property type="entry name" value="Helical backbone' metal receptor"/>
    <property type="match status" value="1"/>
</dbReference>
<proteinExistence type="predicted"/>
<dbReference type="Pfam" id="PF01497">
    <property type="entry name" value="Peripla_BP_2"/>
    <property type="match status" value="1"/>
</dbReference>
<dbReference type="PROSITE" id="PS50983">
    <property type="entry name" value="FE_B12_PBP"/>
    <property type="match status" value="1"/>
</dbReference>
<comment type="caution">
    <text evidence="3">The sequence shown here is derived from an EMBL/GenBank/DDBJ whole genome shotgun (WGS) entry which is preliminary data.</text>
</comment>
<reference evidence="3 4" key="1">
    <citation type="submission" date="2018-09" db="EMBL/GenBank/DDBJ databases">
        <authorList>
            <person name="Wang Z."/>
        </authorList>
    </citation>
    <scope>NUCLEOTIDE SEQUENCE [LARGE SCALE GENOMIC DNA]</scope>
    <source>
        <strain evidence="3 4">ALS 81</strain>
    </source>
</reference>
<dbReference type="Proteomes" id="UP000286482">
    <property type="component" value="Unassembled WGS sequence"/>
</dbReference>
<organism evidence="3 4">
    <name type="scientific">Alginatibacterium sediminis</name>
    <dbReference type="NCBI Taxonomy" id="2164068"/>
    <lineage>
        <taxon>Bacteria</taxon>
        <taxon>Pseudomonadati</taxon>
        <taxon>Pseudomonadota</taxon>
        <taxon>Gammaproteobacteria</taxon>
        <taxon>Alteromonadales</taxon>
        <taxon>Alteromonadaceae</taxon>
        <taxon>Alginatibacterium</taxon>
    </lineage>
</organism>
<evidence type="ECO:0000313" key="3">
    <source>
        <dbReference type="EMBL" id="RKF21457.1"/>
    </source>
</evidence>